<protein>
    <submittedName>
        <fullName evidence="2">Ribonuclease Z protein</fullName>
        <ecNumber evidence="2">3.1.26.11</ecNumber>
    </submittedName>
</protein>
<accession>U2FJU8</accession>
<organism evidence="2 3">
    <name type="scientific">Haloplasma contractile SSD-17B</name>
    <dbReference type="NCBI Taxonomy" id="1033810"/>
    <lineage>
        <taxon>Bacteria</taxon>
        <taxon>Bacillati</taxon>
        <taxon>Mycoplasmatota</taxon>
        <taxon>Mollicutes</taxon>
        <taxon>Haloplasmatales</taxon>
        <taxon>Haloplasmataceae</taxon>
        <taxon>Haloplasma</taxon>
    </lineage>
</organism>
<evidence type="ECO:0000313" key="2">
    <source>
        <dbReference type="EMBL" id="ERJ13095.1"/>
    </source>
</evidence>
<dbReference type="AlphaFoldDB" id="U2FJU8"/>
<dbReference type="PANTHER" id="PTHR42663:SF6">
    <property type="entry name" value="HYDROLASE C777.06C-RELATED"/>
    <property type="match status" value="1"/>
</dbReference>
<keyword evidence="2" id="KW-0378">Hydrolase</keyword>
<gene>
    <name evidence="2" type="ORF">HLPCO_000709</name>
</gene>
<dbReference type="Pfam" id="PF23023">
    <property type="entry name" value="Anti-Pycsar_Apyc1"/>
    <property type="match status" value="1"/>
</dbReference>
<dbReference type="InterPro" id="IPR001279">
    <property type="entry name" value="Metallo-B-lactamas"/>
</dbReference>
<dbReference type="SMART" id="SM00849">
    <property type="entry name" value="Lactamase_B"/>
    <property type="match status" value="1"/>
</dbReference>
<dbReference type="EC" id="3.1.26.11" evidence="2"/>
<comment type="caution">
    <text evidence="2">The sequence shown here is derived from an EMBL/GenBank/DDBJ whole genome shotgun (WGS) entry which is preliminary data.</text>
</comment>
<feature type="domain" description="Metallo-beta-lactamase" evidence="1">
    <location>
        <begin position="16"/>
        <end position="191"/>
    </location>
</feature>
<name>U2FJU8_9MOLU</name>
<dbReference type="Gene3D" id="3.60.15.10">
    <property type="entry name" value="Ribonuclease Z/Hydroxyacylglutathione hydrolase-like"/>
    <property type="match status" value="1"/>
</dbReference>
<reference evidence="2 3" key="1">
    <citation type="journal article" date="2011" name="J. Bacteriol.">
        <title>Genome sequence of Haloplasma contractile, an unusual contractile bacterium from a deep-sea anoxic brine lake.</title>
        <authorList>
            <person name="Antunes A."/>
            <person name="Alam I."/>
            <person name="El Dorry H."/>
            <person name="Siam R."/>
            <person name="Robertson A."/>
            <person name="Bajic V.B."/>
            <person name="Stingl U."/>
        </authorList>
    </citation>
    <scope>NUCLEOTIDE SEQUENCE [LARGE SCALE GENOMIC DNA]</scope>
    <source>
        <strain evidence="2 3">SSD-17B</strain>
    </source>
</reference>
<dbReference type="eggNOG" id="COG1234">
    <property type="taxonomic scope" value="Bacteria"/>
</dbReference>
<dbReference type="InterPro" id="IPR036866">
    <property type="entry name" value="RibonucZ/Hydroxyglut_hydro"/>
</dbReference>
<dbReference type="SUPFAM" id="SSF56281">
    <property type="entry name" value="Metallo-hydrolase/oxidoreductase"/>
    <property type="match status" value="1"/>
</dbReference>
<evidence type="ECO:0000313" key="3">
    <source>
        <dbReference type="Proteomes" id="UP000005707"/>
    </source>
</evidence>
<dbReference type="RefSeq" id="WP_008826895.1">
    <property type="nucleotide sequence ID" value="NZ_AFNU02000002.1"/>
</dbReference>
<proteinExistence type="predicted"/>
<dbReference type="STRING" id="1033810.HLPCO_000709"/>
<evidence type="ECO:0000259" key="1">
    <source>
        <dbReference type="SMART" id="SM00849"/>
    </source>
</evidence>
<dbReference type="EMBL" id="AFNU02000002">
    <property type="protein sequence ID" value="ERJ13095.1"/>
    <property type="molecule type" value="Genomic_DNA"/>
</dbReference>
<dbReference type="Proteomes" id="UP000005707">
    <property type="component" value="Unassembled WGS sequence"/>
</dbReference>
<dbReference type="PANTHER" id="PTHR42663">
    <property type="entry name" value="HYDROLASE C777.06C-RELATED-RELATED"/>
    <property type="match status" value="1"/>
</dbReference>
<sequence>MFNFLGIGSAFNTNLGNTSCYIKEKDSLLLVDCGGTVFHEIRKKDLFDGINNIHIIITHTHPDHIGSLGEVIFYAYYLLQIKTKIYYPNYKLINQLFSCIGVKDEMFEVYDHKSLEIQDLNLGRPKLSFIPVFHLETVDAFSFIIERDNKKIYYSGDSNRIPEQVLSSFKEGKIDVLYQDTCGLDYDGNAH</sequence>
<dbReference type="InParanoid" id="U2FJU8"/>
<dbReference type="GO" id="GO:0042781">
    <property type="term" value="F:3'-tRNA processing endoribonuclease activity"/>
    <property type="evidence" value="ECO:0007669"/>
    <property type="project" value="UniProtKB-EC"/>
</dbReference>
<reference evidence="2 3" key="2">
    <citation type="journal article" date="2013" name="PLoS ONE">
        <title>INDIGO - INtegrated Data Warehouse of MIcrobial GenOmes with Examples from the Red Sea Extremophiles.</title>
        <authorList>
            <person name="Alam I."/>
            <person name="Antunes A."/>
            <person name="Kamau A.A."/>
            <person name="Ba Alawi W."/>
            <person name="Kalkatawi M."/>
            <person name="Stingl U."/>
            <person name="Bajic V.B."/>
        </authorList>
    </citation>
    <scope>NUCLEOTIDE SEQUENCE [LARGE SCALE GENOMIC DNA]</scope>
    <source>
        <strain evidence="2 3">SSD-17B</strain>
    </source>
</reference>
<keyword evidence="3" id="KW-1185">Reference proteome</keyword>